<evidence type="ECO:0000313" key="6">
    <source>
        <dbReference type="Proteomes" id="UP000005723"/>
    </source>
</evidence>
<dbReference type="InterPro" id="IPR036390">
    <property type="entry name" value="WH_DNA-bd_sf"/>
</dbReference>
<comment type="caution">
    <text evidence="5">The sequence shown here is derived from an EMBL/GenBank/DDBJ whole genome shotgun (WGS) entry which is preliminary data.</text>
</comment>
<evidence type="ECO:0000313" key="5">
    <source>
        <dbReference type="EMBL" id="EFE98040.1"/>
    </source>
</evidence>
<evidence type="ECO:0000256" key="3">
    <source>
        <dbReference type="ARBA" id="ARBA00023163"/>
    </source>
</evidence>
<dbReference type="CDD" id="cd07377">
    <property type="entry name" value="WHTH_GntR"/>
    <property type="match status" value="1"/>
</dbReference>
<protein>
    <submittedName>
        <fullName evidence="5">Transcriptional regulator, GntR family</fullName>
    </submittedName>
</protein>
<reference evidence="5 6" key="1">
    <citation type="submission" date="2010-01" db="EMBL/GenBank/DDBJ databases">
        <authorList>
            <person name="Muzny D."/>
            <person name="Qin X."/>
            <person name="Deng J."/>
            <person name="Jiang H."/>
            <person name="Liu Y."/>
            <person name="Qu J."/>
            <person name="Song X.-Z."/>
            <person name="Zhang L."/>
            <person name="Thornton R."/>
            <person name="Coyle M."/>
            <person name="Francisco L."/>
            <person name="Jackson L."/>
            <person name="Javaid M."/>
            <person name="Korchina V."/>
            <person name="Kovar C."/>
            <person name="Mata R."/>
            <person name="Mathew T."/>
            <person name="Ngo R."/>
            <person name="Nguyen L."/>
            <person name="Nguyen N."/>
            <person name="Okwuonu G."/>
            <person name="Ongeri F."/>
            <person name="Pham C."/>
            <person name="Simmons D."/>
            <person name="Wilczek-Boney K."/>
            <person name="Hale W."/>
            <person name="Jakkamsetti A."/>
            <person name="Pham P."/>
            <person name="Ruth R."/>
            <person name="San Lucas F."/>
            <person name="Warren J."/>
            <person name="Zhang J."/>
            <person name="Zhao Z."/>
            <person name="Zhou C."/>
            <person name="Zhu D."/>
            <person name="Lee S."/>
            <person name="Bess C."/>
            <person name="Blankenburg K."/>
            <person name="Forbes L."/>
            <person name="Fu Q."/>
            <person name="Gubbala S."/>
            <person name="Hirani K."/>
            <person name="Jayaseelan J.C."/>
            <person name="Lara F."/>
            <person name="Munidasa M."/>
            <person name="Palculict T."/>
            <person name="Patil S."/>
            <person name="Pu L.-L."/>
            <person name="Saada N."/>
            <person name="Tang L."/>
            <person name="Weissenberger G."/>
            <person name="Zhu Y."/>
            <person name="Hemphill L."/>
            <person name="Shang Y."/>
            <person name="Youmans B."/>
            <person name="Ayvaz T."/>
            <person name="Ross M."/>
            <person name="Santibanez J."/>
            <person name="Aqrawi P."/>
            <person name="Gross S."/>
            <person name="Joshi V."/>
            <person name="Fowler G."/>
            <person name="Nazareth L."/>
            <person name="Reid J."/>
            <person name="Worley K."/>
            <person name="Petrosino J."/>
            <person name="Highlander S."/>
            <person name="Gibbs R."/>
        </authorList>
    </citation>
    <scope>NUCLEOTIDE SEQUENCE [LARGE SCALE GENOMIC DNA]</scope>
    <source>
        <strain evidence="5 6">DSM 4582</strain>
    </source>
</reference>
<dbReference type="InterPro" id="IPR008920">
    <property type="entry name" value="TF_FadR/GntR_C"/>
</dbReference>
<dbReference type="Gene3D" id="1.20.120.530">
    <property type="entry name" value="GntR ligand-binding domain-like"/>
    <property type="match status" value="1"/>
</dbReference>
<sequence length="282" mass="31624">MLLTGLLQDSGQIYLFCIQEWFLLYTIWLSNGIRSSVMIGTQATWDRLDATYFTEDRDDHIYNQLVKAIVEHRLLPGSRLPEEALADTFGVSRTGIRRVLQRLAAVQLVTQLPKRGAQVTTPGEDEARQVFATRKLLECANLPQVVSRCRAEQLLMLDTLVAQEQRAHDDRDGAAAIRLSAAFHVQLQAISGNQVLTETVSQLTLRSSLVIAAYGAPWQQGCRCHDHHDLLVLLRNADTAGLAAQMARHFDDIVGHLRFNHHDGDTPDFAHIFAGLRQQEPQ</sequence>
<evidence type="ECO:0000256" key="2">
    <source>
        <dbReference type="ARBA" id="ARBA00023125"/>
    </source>
</evidence>
<dbReference type="AlphaFoldDB" id="D4DWR8"/>
<evidence type="ECO:0000256" key="1">
    <source>
        <dbReference type="ARBA" id="ARBA00023015"/>
    </source>
</evidence>
<dbReference type="GO" id="GO:0003700">
    <property type="term" value="F:DNA-binding transcription factor activity"/>
    <property type="evidence" value="ECO:0007669"/>
    <property type="project" value="InterPro"/>
</dbReference>
<accession>D4DWR8</accession>
<evidence type="ECO:0000259" key="4">
    <source>
        <dbReference type="PROSITE" id="PS50949"/>
    </source>
</evidence>
<dbReference type="PROSITE" id="PS50949">
    <property type="entry name" value="HTH_GNTR"/>
    <property type="match status" value="1"/>
</dbReference>
<gene>
    <name evidence="5" type="ORF">HMPREF0758_0368</name>
</gene>
<dbReference type="PANTHER" id="PTHR43537">
    <property type="entry name" value="TRANSCRIPTIONAL REGULATOR, GNTR FAMILY"/>
    <property type="match status" value="1"/>
</dbReference>
<dbReference type="STRING" id="667129.HMPREF0758_0368"/>
<dbReference type="Gene3D" id="1.10.10.10">
    <property type="entry name" value="Winged helix-like DNA-binding domain superfamily/Winged helix DNA-binding domain"/>
    <property type="match status" value="1"/>
</dbReference>
<proteinExistence type="predicted"/>
<dbReference type="SUPFAM" id="SSF46785">
    <property type="entry name" value="Winged helix' DNA-binding domain"/>
    <property type="match status" value="1"/>
</dbReference>
<dbReference type="InterPro" id="IPR011711">
    <property type="entry name" value="GntR_C"/>
</dbReference>
<dbReference type="PANTHER" id="PTHR43537:SF53">
    <property type="entry name" value="HTH-TYPE TRANSCRIPTIONAL REPRESSOR NANR"/>
    <property type="match status" value="1"/>
</dbReference>
<name>D4DWR8_SEROD</name>
<dbReference type="SMART" id="SM00895">
    <property type="entry name" value="FCD"/>
    <property type="match status" value="1"/>
</dbReference>
<dbReference type="Pfam" id="PF00392">
    <property type="entry name" value="GntR"/>
    <property type="match status" value="1"/>
</dbReference>
<dbReference type="Pfam" id="PF07729">
    <property type="entry name" value="FCD"/>
    <property type="match status" value="1"/>
</dbReference>
<keyword evidence="2" id="KW-0238">DNA-binding</keyword>
<dbReference type="Proteomes" id="UP000005723">
    <property type="component" value="Unassembled WGS sequence"/>
</dbReference>
<keyword evidence="1" id="KW-0805">Transcription regulation</keyword>
<feature type="domain" description="HTH gntR-type" evidence="4">
    <location>
        <begin position="55"/>
        <end position="122"/>
    </location>
</feature>
<dbReference type="EMBL" id="ADBY01000013">
    <property type="protein sequence ID" value="EFE98040.1"/>
    <property type="molecule type" value="Genomic_DNA"/>
</dbReference>
<dbReference type="HOGENOM" id="CLU_017584_5_0_6"/>
<dbReference type="SMART" id="SM00345">
    <property type="entry name" value="HTH_GNTR"/>
    <property type="match status" value="1"/>
</dbReference>
<organism evidence="5 6">
    <name type="scientific">Serratia odorifera DSM 4582</name>
    <dbReference type="NCBI Taxonomy" id="667129"/>
    <lineage>
        <taxon>Bacteria</taxon>
        <taxon>Pseudomonadati</taxon>
        <taxon>Pseudomonadota</taxon>
        <taxon>Gammaproteobacteria</taxon>
        <taxon>Enterobacterales</taxon>
        <taxon>Yersiniaceae</taxon>
        <taxon>Serratia</taxon>
    </lineage>
</organism>
<dbReference type="SUPFAM" id="SSF48008">
    <property type="entry name" value="GntR ligand-binding domain-like"/>
    <property type="match status" value="1"/>
</dbReference>
<dbReference type="InterPro" id="IPR036388">
    <property type="entry name" value="WH-like_DNA-bd_sf"/>
</dbReference>
<keyword evidence="3" id="KW-0804">Transcription</keyword>
<keyword evidence="6" id="KW-1185">Reference proteome</keyword>
<dbReference type="InterPro" id="IPR000524">
    <property type="entry name" value="Tscrpt_reg_HTH_GntR"/>
</dbReference>
<dbReference type="GO" id="GO:0003677">
    <property type="term" value="F:DNA binding"/>
    <property type="evidence" value="ECO:0007669"/>
    <property type="project" value="UniProtKB-KW"/>
</dbReference>